<dbReference type="GO" id="GO:0045892">
    <property type="term" value="P:negative regulation of DNA-templated transcription"/>
    <property type="evidence" value="ECO:0000318"/>
    <property type="project" value="GO_Central"/>
</dbReference>
<dbReference type="GO" id="GO:0003714">
    <property type="term" value="F:transcription corepressor activity"/>
    <property type="evidence" value="ECO:0000318"/>
    <property type="project" value="GO_Central"/>
</dbReference>
<dbReference type="InterPro" id="IPR049048">
    <property type="entry name" value="REST_helical"/>
</dbReference>
<proteinExistence type="inferred from homology"/>
<evidence type="ECO:0000313" key="17">
    <source>
        <dbReference type="EMBL" id="EDV28660.1"/>
    </source>
</evidence>
<evidence type="ECO:0000259" key="13">
    <source>
        <dbReference type="PROSITE" id="PS50090"/>
    </source>
</evidence>
<dbReference type="EMBL" id="DS985241">
    <property type="protein sequence ID" value="EDV28660.1"/>
    <property type="molecule type" value="Genomic_DNA"/>
</dbReference>
<evidence type="ECO:0008006" key="19">
    <source>
        <dbReference type="Google" id="ProtNLM"/>
    </source>
</evidence>
<evidence type="ECO:0000256" key="10">
    <source>
        <dbReference type="ARBA" id="ARBA00023242"/>
    </source>
</evidence>
<dbReference type="RefSeq" id="XP_002107862.1">
    <property type="nucleotide sequence ID" value="XM_002107826.1"/>
</dbReference>
<evidence type="ECO:0000259" key="16">
    <source>
        <dbReference type="PROSITE" id="PS51294"/>
    </source>
</evidence>
<evidence type="ECO:0000256" key="9">
    <source>
        <dbReference type="ARBA" id="ARBA00023163"/>
    </source>
</evidence>
<feature type="compositionally biased region" description="Polar residues" evidence="12">
    <location>
        <begin position="1"/>
        <end position="10"/>
    </location>
</feature>
<dbReference type="PROSITE" id="PS50090">
    <property type="entry name" value="MYB_LIKE"/>
    <property type="match status" value="1"/>
</dbReference>
<dbReference type="Pfam" id="PF00249">
    <property type="entry name" value="Myb_DNA-binding"/>
    <property type="match status" value="2"/>
</dbReference>
<dbReference type="InterPro" id="IPR009057">
    <property type="entry name" value="Homeodomain-like_sf"/>
</dbReference>
<evidence type="ECO:0000256" key="8">
    <source>
        <dbReference type="ARBA" id="ARBA00023125"/>
    </source>
</evidence>
<sequence>MSQYSRTSMGLRSMIRNKESIPQPSPPLTHNSSSENESDSDYEPGMRVGKEYQAVIPDVITGGKATQDRATTKIAEETRIWAPEVSMSDAKIDEFIHYAKTNFGYSLEQALGMLYWHEYDIEKSKEDLANFAPYPNEWSMEDEVLFEQAFDFHGKHFHQIKAMLPDKSVGSLVRYYYSWKKRKSRLSLLDRQARKPAVPKDATSCENSAEESSDSDFEPSKGRSNGISSDSRVCSNCGSCVTHLHSTPKGSICNACYQYWRRTGMMRSNVRIQTRTENEKGKLKKHKRRPPKGMRITREALMVIVKGNHENDSRIFENEIIKLKSQVQRNKQVLSELDEVSVKDIERYRLPESGVRSNARWTTEELNIAVEAVRRYGKDYHAIAEVVGNKTVNQCRNFFVNYRRRFNLLQILEEFEATHGKKGRSEWKENGTDDDLSRSPTKRRKSSQDDTDKDDVSELMHDKSGNGSNNSASYSPDGQRRSAMSSLIRNGAS</sequence>
<organism evidence="17 18">
    <name type="scientific">Trichoplax adhaerens</name>
    <name type="common">Trichoplax reptans</name>
    <dbReference type="NCBI Taxonomy" id="10228"/>
    <lineage>
        <taxon>Eukaryota</taxon>
        <taxon>Metazoa</taxon>
        <taxon>Placozoa</taxon>
        <taxon>Uniplacotomia</taxon>
        <taxon>Trichoplacea</taxon>
        <taxon>Trichoplacidae</taxon>
        <taxon>Trichoplax</taxon>
    </lineage>
</organism>
<dbReference type="Gene3D" id="1.10.10.60">
    <property type="entry name" value="Homeodomain-like"/>
    <property type="match status" value="1"/>
</dbReference>
<evidence type="ECO:0000259" key="14">
    <source>
        <dbReference type="PROSITE" id="PS51156"/>
    </source>
</evidence>
<evidence type="ECO:0000259" key="15">
    <source>
        <dbReference type="PROSITE" id="PS51293"/>
    </source>
</evidence>
<keyword evidence="7" id="KW-0175">Coiled coil</keyword>
<dbReference type="HOGENOM" id="CLU_026741_2_0_1"/>
<dbReference type="InterPro" id="IPR017884">
    <property type="entry name" value="SANT_dom"/>
</dbReference>
<dbReference type="GO" id="GO:0006357">
    <property type="term" value="P:regulation of transcription by RNA polymerase II"/>
    <property type="evidence" value="ECO:0000318"/>
    <property type="project" value="GO_Central"/>
</dbReference>
<feature type="region of interest" description="Disordered" evidence="12">
    <location>
        <begin position="420"/>
        <end position="493"/>
    </location>
</feature>
<keyword evidence="9" id="KW-0804">Transcription</keyword>
<evidence type="ECO:0000256" key="6">
    <source>
        <dbReference type="ARBA" id="ARBA00023015"/>
    </source>
</evidence>
<keyword evidence="10" id="KW-0539">Nucleus</keyword>
<feature type="domain" description="SANT" evidence="15">
    <location>
        <begin position="356"/>
        <end position="407"/>
    </location>
</feature>
<dbReference type="Pfam" id="PF01448">
    <property type="entry name" value="ELM2"/>
    <property type="match status" value="1"/>
</dbReference>
<dbReference type="OMA" id="HFFVSYR"/>
<dbReference type="SUPFAM" id="SSF46689">
    <property type="entry name" value="Homeodomain-like"/>
    <property type="match status" value="2"/>
</dbReference>
<feature type="domain" description="SANT" evidence="15">
    <location>
        <begin position="133"/>
        <end position="184"/>
    </location>
</feature>
<dbReference type="SMART" id="SM00717">
    <property type="entry name" value="SANT"/>
    <property type="match status" value="2"/>
</dbReference>
<dbReference type="Gene3D" id="1.20.58.1880">
    <property type="match status" value="1"/>
</dbReference>
<dbReference type="AlphaFoldDB" id="B3RKW9"/>
<comment type="subcellular location">
    <subcellularLocation>
        <location evidence="1">Nucleus</location>
    </subcellularLocation>
</comment>
<evidence type="ECO:0000256" key="2">
    <source>
        <dbReference type="ARBA" id="ARBA00022491"/>
    </source>
</evidence>
<dbReference type="GO" id="GO:0008270">
    <property type="term" value="F:zinc ion binding"/>
    <property type="evidence" value="ECO:0007669"/>
    <property type="project" value="UniProtKB-KW"/>
</dbReference>
<dbReference type="PhylomeDB" id="B3RKW9"/>
<dbReference type="CDD" id="cd00167">
    <property type="entry name" value="SANT"/>
    <property type="match status" value="1"/>
</dbReference>
<feature type="compositionally biased region" description="Acidic residues" evidence="12">
    <location>
        <begin position="208"/>
        <end position="217"/>
    </location>
</feature>
<dbReference type="PROSITE" id="PS51156">
    <property type="entry name" value="ELM2"/>
    <property type="match status" value="1"/>
</dbReference>
<evidence type="ECO:0000256" key="11">
    <source>
        <dbReference type="ARBA" id="ARBA00038011"/>
    </source>
</evidence>
<evidence type="ECO:0000256" key="12">
    <source>
        <dbReference type="SAM" id="MobiDB-lite"/>
    </source>
</evidence>
<dbReference type="eggNOG" id="KOG1194">
    <property type="taxonomic scope" value="Eukaryota"/>
</dbReference>
<protein>
    <recommendedName>
        <fullName evidence="19">REST corepressor</fullName>
    </recommendedName>
</protein>
<keyword evidence="4" id="KW-0863">Zinc-finger</keyword>
<name>B3RKW9_TRIAD</name>
<feature type="domain" description="Myb-like" evidence="13">
    <location>
        <begin position="360"/>
        <end position="403"/>
    </location>
</feature>
<keyword evidence="6" id="KW-0805">Transcription regulation</keyword>
<keyword evidence="5" id="KW-0862">Zinc</keyword>
<feature type="compositionally biased region" description="Polar residues" evidence="12">
    <location>
        <begin position="222"/>
        <end position="233"/>
    </location>
</feature>
<comment type="similarity">
    <text evidence="11">Belongs to the CoREST family.</text>
</comment>
<gene>
    <name evidence="17" type="ORF">TRIADDRAFT_51793</name>
</gene>
<dbReference type="GO" id="GO:0000118">
    <property type="term" value="C:histone deacetylase complex"/>
    <property type="evidence" value="ECO:0000318"/>
    <property type="project" value="GO_Central"/>
</dbReference>
<dbReference type="InterPro" id="IPR001005">
    <property type="entry name" value="SANT/Myb"/>
</dbReference>
<evidence type="ECO:0000313" key="18">
    <source>
        <dbReference type="Proteomes" id="UP000009022"/>
    </source>
</evidence>
<dbReference type="InterPro" id="IPR000949">
    <property type="entry name" value="ELM2_dom"/>
</dbReference>
<dbReference type="PANTHER" id="PTHR16089">
    <property type="entry name" value="REST COREPRESSOR COREST PROTEIN-RELATED"/>
    <property type="match status" value="1"/>
</dbReference>
<reference evidence="17 18" key="1">
    <citation type="journal article" date="2008" name="Nature">
        <title>The Trichoplax genome and the nature of placozoans.</title>
        <authorList>
            <person name="Srivastava M."/>
            <person name="Begovic E."/>
            <person name="Chapman J."/>
            <person name="Putnam N.H."/>
            <person name="Hellsten U."/>
            <person name="Kawashima T."/>
            <person name="Kuo A."/>
            <person name="Mitros T."/>
            <person name="Salamov A."/>
            <person name="Carpenter M.L."/>
            <person name="Signorovitch A.Y."/>
            <person name="Moreno M.A."/>
            <person name="Kamm K."/>
            <person name="Grimwood J."/>
            <person name="Schmutz J."/>
            <person name="Shapiro H."/>
            <person name="Grigoriev I.V."/>
            <person name="Buss L.W."/>
            <person name="Schierwater B."/>
            <person name="Dellaporta S.L."/>
            <person name="Rokhsar D.S."/>
        </authorList>
    </citation>
    <scope>NUCLEOTIDE SEQUENCE [LARGE SCALE GENOMIC DNA]</scope>
    <source>
        <strain evidence="17 18">Grell-BS-1999</strain>
    </source>
</reference>
<dbReference type="PROSITE" id="PS51294">
    <property type="entry name" value="HTH_MYB"/>
    <property type="match status" value="1"/>
</dbReference>
<feature type="domain" description="HTH myb-type" evidence="16">
    <location>
        <begin position="360"/>
        <end position="407"/>
    </location>
</feature>
<dbReference type="SMART" id="SM01189">
    <property type="entry name" value="ELM2"/>
    <property type="match status" value="1"/>
</dbReference>
<dbReference type="GeneID" id="6749077"/>
<keyword evidence="18" id="KW-1185">Reference proteome</keyword>
<dbReference type="FunCoup" id="B3RKW9">
    <property type="interactions" value="1917"/>
</dbReference>
<dbReference type="PROSITE" id="PS51293">
    <property type="entry name" value="SANT"/>
    <property type="match status" value="2"/>
</dbReference>
<feature type="compositionally biased region" description="Basic and acidic residues" evidence="12">
    <location>
        <begin position="420"/>
        <end position="437"/>
    </location>
</feature>
<evidence type="ECO:0000256" key="5">
    <source>
        <dbReference type="ARBA" id="ARBA00022833"/>
    </source>
</evidence>
<dbReference type="KEGG" id="tad:TRIADDRAFT_51793"/>
<evidence type="ECO:0000256" key="1">
    <source>
        <dbReference type="ARBA" id="ARBA00004123"/>
    </source>
</evidence>
<dbReference type="OrthoDB" id="10064338at2759"/>
<evidence type="ECO:0000256" key="7">
    <source>
        <dbReference type="ARBA" id="ARBA00023054"/>
    </source>
</evidence>
<keyword evidence="8" id="KW-0238">DNA-binding</keyword>
<feature type="region of interest" description="Disordered" evidence="12">
    <location>
        <begin position="190"/>
        <end position="233"/>
    </location>
</feature>
<keyword evidence="3" id="KW-0479">Metal-binding</keyword>
<dbReference type="CTD" id="6749077"/>
<feature type="compositionally biased region" description="Polar residues" evidence="12">
    <location>
        <begin position="472"/>
        <end position="493"/>
    </location>
</feature>
<dbReference type="FunFam" id="1.10.10.60:FF:000012">
    <property type="entry name" value="Metastasis-associated 1 family, member 3"/>
    <property type="match status" value="1"/>
</dbReference>
<dbReference type="GO" id="GO:0005667">
    <property type="term" value="C:transcription regulator complex"/>
    <property type="evidence" value="ECO:0000318"/>
    <property type="project" value="GO_Central"/>
</dbReference>
<dbReference type="Proteomes" id="UP000009022">
    <property type="component" value="Unassembled WGS sequence"/>
</dbReference>
<evidence type="ECO:0000256" key="3">
    <source>
        <dbReference type="ARBA" id="ARBA00022723"/>
    </source>
</evidence>
<evidence type="ECO:0000256" key="4">
    <source>
        <dbReference type="ARBA" id="ARBA00022771"/>
    </source>
</evidence>
<feature type="domain" description="ELM2" evidence="14">
    <location>
        <begin position="44"/>
        <end position="132"/>
    </location>
</feature>
<dbReference type="Pfam" id="PF20878">
    <property type="entry name" value="REST_helical"/>
    <property type="match status" value="1"/>
</dbReference>
<dbReference type="STRING" id="10228.B3RKW9"/>
<keyword evidence="2" id="KW-0678">Repressor</keyword>
<dbReference type="InterPro" id="IPR017930">
    <property type="entry name" value="Myb_dom"/>
</dbReference>
<dbReference type="GO" id="GO:0003677">
    <property type="term" value="F:DNA binding"/>
    <property type="evidence" value="ECO:0007669"/>
    <property type="project" value="UniProtKB-KW"/>
</dbReference>
<feature type="compositionally biased region" description="Basic and acidic residues" evidence="12">
    <location>
        <begin position="446"/>
        <end position="464"/>
    </location>
</feature>
<dbReference type="Gene3D" id="4.10.1240.50">
    <property type="match status" value="1"/>
</dbReference>
<feature type="region of interest" description="Disordered" evidence="12">
    <location>
        <begin position="1"/>
        <end position="45"/>
    </location>
</feature>
<dbReference type="PANTHER" id="PTHR16089:SF28">
    <property type="entry name" value="REST COREPRESSOR"/>
    <property type="match status" value="1"/>
</dbReference>
<dbReference type="InParanoid" id="B3RKW9"/>
<dbReference type="InterPro" id="IPR051066">
    <property type="entry name" value="Trans_reg/Corepressor"/>
</dbReference>
<accession>B3RKW9</accession>